<feature type="non-terminal residue" evidence="2">
    <location>
        <position position="150"/>
    </location>
</feature>
<dbReference type="GO" id="GO:0004658">
    <property type="term" value="F:propionyl-CoA carboxylase activity"/>
    <property type="evidence" value="ECO:0007669"/>
    <property type="project" value="UniProtKB-EC"/>
</dbReference>
<dbReference type="GO" id="GO:0003989">
    <property type="term" value="F:acetyl-CoA carboxylase activity"/>
    <property type="evidence" value="ECO:0007669"/>
    <property type="project" value="UniProtKB-EC"/>
</dbReference>
<dbReference type="Pfam" id="PF08326">
    <property type="entry name" value="ACC_central"/>
    <property type="match status" value="1"/>
</dbReference>
<dbReference type="VEuPathDB" id="ToxoDB:TGMAS_218560B"/>
<gene>
    <name evidence="2" type="ORF">TGMAS_218560B</name>
</gene>
<dbReference type="EC" id="6.4.1.3" evidence="2"/>
<feature type="non-terminal residue" evidence="2">
    <location>
        <position position="1"/>
    </location>
</feature>
<dbReference type="Proteomes" id="UP000028821">
    <property type="component" value="Unassembled WGS sequence"/>
</dbReference>
<dbReference type="AlphaFoldDB" id="A0A086QT70"/>
<protein>
    <submittedName>
        <fullName evidence="2">Acetyl-coA carboxylase ACC2</fullName>
        <ecNumber evidence="2">6.4.1.2</ecNumber>
        <ecNumber evidence="2">6.4.1.3</ecNumber>
    </submittedName>
</protein>
<evidence type="ECO:0000259" key="1">
    <source>
        <dbReference type="Pfam" id="PF08326"/>
    </source>
</evidence>
<evidence type="ECO:0000313" key="3">
    <source>
        <dbReference type="Proteomes" id="UP000028821"/>
    </source>
</evidence>
<organism evidence="2 3">
    <name type="scientific">Toxoplasma gondii MAS</name>
    <dbReference type="NCBI Taxonomy" id="943118"/>
    <lineage>
        <taxon>Eukaryota</taxon>
        <taxon>Sar</taxon>
        <taxon>Alveolata</taxon>
        <taxon>Apicomplexa</taxon>
        <taxon>Conoidasida</taxon>
        <taxon>Coccidia</taxon>
        <taxon>Eucoccidiorida</taxon>
        <taxon>Eimeriorina</taxon>
        <taxon>Sarcocystidae</taxon>
        <taxon>Toxoplasma</taxon>
    </lineage>
</organism>
<accession>A0A086QT70</accession>
<dbReference type="EMBL" id="AEXC02000763">
    <property type="protein sequence ID" value="KFH15802.1"/>
    <property type="molecule type" value="Genomic_DNA"/>
</dbReference>
<sequence length="150" mass="17297">NGAASVFLWHFQVEELFEDSREGAAKSISMKRTEVDSAALASLQRSHQALKRKNRLLARLFEFIRKCPVWQSPVFLQRYMRSYSHFMESLPHLHDCLQRLSTLGGGSPEYSAVSLPARQLMLIKRRKPLEEQVRHVIHRIAQLANCARLA</sequence>
<keyword evidence="2" id="KW-0436">Ligase</keyword>
<comment type="caution">
    <text evidence="2">The sequence shown here is derived from an EMBL/GenBank/DDBJ whole genome shotgun (WGS) entry which is preliminary data.</text>
</comment>
<reference evidence="2 3" key="1">
    <citation type="submission" date="2014-04" db="EMBL/GenBank/DDBJ databases">
        <authorList>
            <person name="Sibley D."/>
            <person name="Venepally P."/>
            <person name="Karamycheva S."/>
            <person name="Hadjithomas M."/>
            <person name="Khan A."/>
            <person name="Brunk B."/>
            <person name="Roos D."/>
            <person name="Caler E."/>
            <person name="Lorenzi H."/>
        </authorList>
    </citation>
    <scope>NUCLEOTIDE SEQUENCE [LARGE SCALE GENOMIC DNA]</scope>
    <source>
        <strain evidence="2 3">MAS</strain>
    </source>
</reference>
<evidence type="ECO:0000313" key="2">
    <source>
        <dbReference type="EMBL" id="KFH15802.1"/>
    </source>
</evidence>
<proteinExistence type="predicted"/>
<feature type="domain" description="Acetyl-CoA carboxylase central" evidence="1">
    <location>
        <begin position="10"/>
        <end position="138"/>
    </location>
</feature>
<dbReference type="GO" id="GO:0005524">
    <property type="term" value="F:ATP binding"/>
    <property type="evidence" value="ECO:0007669"/>
    <property type="project" value="InterPro"/>
</dbReference>
<name>A0A086QT70_TOXGO</name>
<dbReference type="GO" id="GO:0006633">
    <property type="term" value="P:fatty acid biosynthetic process"/>
    <property type="evidence" value="ECO:0007669"/>
    <property type="project" value="InterPro"/>
</dbReference>
<dbReference type="EC" id="6.4.1.2" evidence="2"/>
<dbReference type="InterPro" id="IPR013537">
    <property type="entry name" value="AcCoA_COase_cen"/>
</dbReference>